<evidence type="ECO:0000256" key="12">
    <source>
        <dbReference type="ARBA" id="ARBA00023027"/>
    </source>
</evidence>
<keyword evidence="15 17" id="KW-0472">Membrane</keyword>
<comment type="similarity">
    <text evidence="17">Belongs to the complex I subunit 5 family.</text>
</comment>
<feature type="transmembrane region" description="Helical" evidence="17">
    <location>
        <begin position="56"/>
        <end position="76"/>
    </location>
</feature>
<feature type="domain" description="NADH:quinone oxidoreductase/Mrp antiporter transmembrane" evidence="18">
    <location>
        <begin position="106"/>
        <end position="385"/>
    </location>
</feature>
<organism evidence="21">
    <name type="scientific">Teslasena femoralis</name>
    <dbReference type="NCBI Taxonomy" id="1622175"/>
    <lineage>
        <taxon>Eukaryota</taxon>
        <taxon>Metazoa</taxon>
        <taxon>Ecdysozoa</taxon>
        <taxon>Arthropoda</taxon>
        <taxon>Hexapoda</taxon>
        <taxon>Insecta</taxon>
        <taxon>Pterygota</taxon>
        <taxon>Neoptera</taxon>
        <taxon>Endopterygota</taxon>
        <taxon>Coleoptera</taxon>
        <taxon>Polyphaga</taxon>
        <taxon>Elateriformia</taxon>
        <taxon>Elateroidea</taxon>
        <taxon>Elateridae</taxon>
        <taxon>Physodactylinae</taxon>
        <taxon>Teslasena</taxon>
    </lineage>
</organism>
<name>A0A0H3UL68_9COLE</name>
<evidence type="ECO:0000256" key="7">
    <source>
        <dbReference type="ARBA" id="ARBA00022692"/>
    </source>
</evidence>
<dbReference type="InterPro" id="IPR003945">
    <property type="entry name" value="NU5C-like"/>
</dbReference>
<feature type="transmembrane region" description="Helical" evidence="17">
    <location>
        <begin position="151"/>
        <end position="172"/>
    </location>
</feature>
<keyword evidence="9" id="KW-1278">Translocase</keyword>
<evidence type="ECO:0000256" key="4">
    <source>
        <dbReference type="ARBA" id="ARBA00021096"/>
    </source>
</evidence>
<keyword evidence="6" id="KW-0679">Respiratory chain</keyword>
<feature type="transmembrane region" description="Helical" evidence="17">
    <location>
        <begin position="112"/>
        <end position="130"/>
    </location>
</feature>
<keyword evidence="5 17" id="KW-0813">Transport</keyword>
<dbReference type="InterPro" id="IPR001516">
    <property type="entry name" value="Proton_antipo_N"/>
</dbReference>
<dbReference type="EMBL" id="KJ938491">
    <property type="protein sequence ID" value="AIS38210.1"/>
    <property type="molecule type" value="Genomic_DNA"/>
</dbReference>
<reference evidence="21" key="1">
    <citation type="submission" date="2014-06" db="EMBL/GenBank/DDBJ databases">
        <title>Organization, phylogenetic informative rearrangements and comparative analysis of the mitochondrial genome of bioluminescent Elateroidea (Coleoptera: Polyphaga).</title>
        <authorList>
            <person name="Amaral D.T."/>
            <person name="Mitani Y."/>
            <person name="Ohmiya Y."/>
            <person name="Viviani V."/>
        </authorList>
    </citation>
    <scope>NUCLEOTIDE SEQUENCE</scope>
</reference>
<evidence type="ECO:0000256" key="3">
    <source>
        <dbReference type="ARBA" id="ARBA00012944"/>
    </source>
</evidence>
<keyword evidence="11 17" id="KW-1133">Transmembrane helix</keyword>
<evidence type="ECO:0000256" key="14">
    <source>
        <dbReference type="ARBA" id="ARBA00023128"/>
    </source>
</evidence>
<feature type="transmembrane region" description="Helical" evidence="17">
    <location>
        <begin position="376"/>
        <end position="398"/>
    </location>
</feature>
<evidence type="ECO:0000256" key="10">
    <source>
        <dbReference type="ARBA" id="ARBA00022982"/>
    </source>
</evidence>
<protein>
    <recommendedName>
        <fullName evidence="4 17">NADH-ubiquinone oxidoreductase chain 5</fullName>
        <ecNumber evidence="3 17">7.1.1.2</ecNumber>
    </recommendedName>
</protein>
<dbReference type="Pfam" id="PF06455">
    <property type="entry name" value="NADH5_C"/>
    <property type="match status" value="1"/>
</dbReference>
<comment type="subcellular location">
    <subcellularLocation>
        <location evidence="2">Mitochondrion inner membrane</location>
        <topology evidence="2">Multi-pass membrane protein</topology>
    </subcellularLocation>
</comment>
<evidence type="ECO:0000256" key="17">
    <source>
        <dbReference type="RuleBase" id="RU003404"/>
    </source>
</evidence>
<gene>
    <name evidence="21" type="primary">NADH5</name>
</gene>
<feature type="transmembrane region" description="Helical" evidence="17">
    <location>
        <begin position="555"/>
        <end position="571"/>
    </location>
</feature>
<comment type="function">
    <text evidence="17">Core subunit of the mitochondrial membrane respiratory chain NADH dehydrogenase (Complex I) which catalyzes electron transfer from NADH through the respiratory chain, using ubiquinone as an electron acceptor. Essential for the catalytic activity and assembly of complex I.</text>
</comment>
<evidence type="ECO:0000256" key="16">
    <source>
        <dbReference type="ARBA" id="ARBA00049551"/>
    </source>
</evidence>
<dbReference type="PANTHER" id="PTHR42829">
    <property type="entry name" value="NADH-UBIQUINONE OXIDOREDUCTASE CHAIN 5"/>
    <property type="match status" value="1"/>
</dbReference>
<feature type="transmembrane region" description="Helical" evidence="17">
    <location>
        <begin position="12"/>
        <end position="36"/>
    </location>
</feature>
<geneLocation type="mitochondrion" evidence="21"/>
<evidence type="ECO:0000256" key="13">
    <source>
        <dbReference type="ARBA" id="ARBA00023075"/>
    </source>
</evidence>
<evidence type="ECO:0000259" key="19">
    <source>
        <dbReference type="Pfam" id="PF00662"/>
    </source>
</evidence>
<evidence type="ECO:0000256" key="9">
    <source>
        <dbReference type="ARBA" id="ARBA00022967"/>
    </source>
</evidence>
<evidence type="ECO:0000256" key="8">
    <source>
        <dbReference type="ARBA" id="ARBA00022792"/>
    </source>
</evidence>
<feature type="transmembrane region" description="Helical" evidence="17">
    <location>
        <begin position="271"/>
        <end position="297"/>
    </location>
</feature>
<dbReference type="GO" id="GO:0005743">
    <property type="term" value="C:mitochondrial inner membrane"/>
    <property type="evidence" value="ECO:0007669"/>
    <property type="project" value="UniProtKB-SubCell"/>
</dbReference>
<dbReference type="GO" id="GO:0008137">
    <property type="term" value="F:NADH dehydrogenase (ubiquinone) activity"/>
    <property type="evidence" value="ECO:0007669"/>
    <property type="project" value="UniProtKB-EC"/>
</dbReference>
<keyword evidence="8" id="KW-0999">Mitochondrion inner membrane</keyword>
<evidence type="ECO:0000256" key="11">
    <source>
        <dbReference type="ARBA" id="ARBA00022989"/>
    </source>
</evidence>
<comment type="function">
    <text evidence="1">Core subunit of the mitochondrial membrane respiratory chain NADH dehydrogenase (Complex I) that is believed to belong to the minimal assembly required for catalysis. Complex I functions in the transfer of electrons from NADH to the respiratory chain. The immediate electron acceptor for the enzyme is believed to be ubiquinone.</text>
</comment>
<feature type="domain" description="NADH dehydrogenase subunit 5 C-terminal" evidence="20">
    <location>
        <begin position="392"/>
        <end position="572"/>
    </location>
</feature>
<dbReference type="InterPro" id="IPR010934">
    <property type="entry name" value="NADH_DH_su5_C"/>
</dbReference>
<accession>A0A0H3UL68</accession>
<dbReference type="PRINTS" id="PR01434">
    <property type="entry name" value="NADHDHGNASE5"/>
</dbReference>
<evidence type="ECO:0000256" key="15">
    <source>
        <dbReference type="ARBA" id="ARBA00023136"/>
    </source>
</evidence>
<keyword evidence="12 17" id="KW-0520">NAD</keyword>
<evidence type="ECO:0000256" key="2">
    <source>
        <dbReference type="ARBA" id="ARBA00004448"/>
    </source>
</evidence>
<proteinExistence type="inferred from homology"/>
<comment type="catalytic activity">
    <reaction evidence="16 17">
        <text>a ubiquinone + NADH + 5 H(+)(in) = a ubiquinol + NAD(+) + 4 H(+)(out)</text>
        <dbReference type="Rhea" id="RHEA:29091"/>
        <dbReference type="Rhea" id="RHEA-COMP:9565"/>
        <dbReference type="Rhea" id="RHEA-COMP:9566"/>
        <dbReference type="ChEBI" id="CHEBI:15378"/>
        <dbReference type="ChEBI" id="CHEBI:16389"/>
        <dbReference type="ChEBI" id="CHEBI:17976"/>
        <dbReference type="ChEBI" id="CHEBI:57540"/>
        <dbReference type="ChEBI" id="CHEBI:57945"/>
        <dbReference type="EC" id="7.1.1.2"/>
    </reaction>
</comment>
<dbReference type="GO" id="GO:0003954">
    <property type="term" value="F:NADH dehydrogenase activity"/>
    <property type="evidence" value="ECO:0007669"/>
    <property type="project" value="TreeGrafter"/>
</dbReference>
<keyword evidence="10" id="KW-0249">Electron transport</keyword>
<evidence type="ECO:0000256" key="5">
    <source>
        <dbReference type="ARBA" id="ARBA00022448"/>
    </source>
</evidence>
<evidence type="ECO:0000256" key="6">
    <source>
        <dbReference type="ARBA" id="ARBA00022660"/>
    </source>
</evidence>
<dbReference type="EC" id="7.1.1.2" evidence="3 17"/>
<evidence type="ECO:0000259" key="18">
    <source>
        <dbReference type="Pfam" id="PF00361"/>
    </source>
</evidence>
<dbReference type="Pfam" id="PF00662">
    <property type="entry name" value="Proton_antipo_N"/>
    <property type="match status" value="1"/>
</dbReference>
<feature type="transmembrane region" description="Helical" evidence="17">
    <location>
        <begin position="419"/>
        <end position="443"/>
    </location>
</feature>
<feature type="transmembrane region" description="Helical" evidence="17">
    <location>
        <begin position="178"/>
        <end position="194"/>
    </location>
</feature>
<dbReference type="Pfam" id="PF00361">
    <property type="entry name" value="Proton_antipo_M"/>
    <property type="match status" value="1"/>
</dbReference>
<dbReference type="InterPro" id="IPR001750">
    <property type="entry name" value="ND/Mrp_TM"/>
</dbReference>
<keyword evidence="14 17" id="KW-0496">Mitochondrion</keyword>
<dbReference type="AlphaFoldDB" id="A0A0H3UL68"/>
<evidence type="ECO:0000259" key="20">
    <source>
        <dbReference type="Pfam" id="PF06455"/>
    </source>
</evidence>
<dbReference type="GO" id="GO:0042773">
    <property type="term" value="P:ATP synthesis coupled electron transport"/>
    <property type="evidence" value="ECO:0007669"/>
    <property type="project" value="InterPro"/>
</dbReference>
<evidence type="ECO:0000256" key="1">
    <source>
        <dbReference type="ARBA" id="ARBA00003257"/>
    </source>
</evidence>
<dbReference type="GO" id="GO:0015990">
    <property type="term" value="P:electron transport coupled proton transport"/>
    <property type="evidence" value="ECO:0007669"/>
    <property type="project" value="TreeGrafter"/>
</dbReference>
<feature type="transmembrane region" description="Helical" evidence="17">
    <location>
        <begin position="455"/>
        <end position="479"/>
    </location>
</feature>
<dbReference type="PANTHER" id="PTHR42829:SF2">
    <property type="entry name" value="NADH-UBIQUINONE OXIDOREDUCTASE CHAIN 5"/>
    <property type="match status" value="1"/>
</dbReference>
<feature type="transmembrane region" description="Helical" evidence="17">
    <location>
        <begin position="88"/>
        <end position="106"/>
    </location>
</feature>
<keyword evidence="7 17" id="KW-0812">Transmembrane</keyword>
<sequence length="572" mass="65610">MILSICKKYFYLMLILSLSLFFISVNFMICDYSVFIEFKIFSLNSSLFCMIFYLDWISLLFMSFVLYISSMVIFYSEEYMSGDLYIDRFICLVVMFVLSMMLMIISPNLISILLGWDGLGLVSYCLVIYYQNSKSYNAGMLTALSNRVGDVALLISIAWMMNYGSWNFLFYLDLCKNDFIMFIVSLMIILASITKSAQIPFSSWLPAAMAAPTPVSALVHSSTLVTAGIYLLVRFSPCFNEFLMFILLVISSLTMFMAGLGANFEFDLKKVIALSTLSQLGLMMSILCVGDNLLAYYHLLTHALFKALLFMCAGCMIHNLGNFQDIRFMGSVVSFMPLTCCFFNICNMALCGLPFLSGFYSKDLILEVFSMSYFNLFIYLVFYLSTGLTVCYSVRLSYYTLFGDFNYSCLFGISDYGHIMLKGMGGLILLVVLGGSALSWLIFPSPYFICLPLTFKLMVLFVIFLGFWVGYEFSLLCLTYELKSMIFFRSVLFFSSMWNLPMLSTFFVSFFPLKLSLNYYKFIDNGWSEYFGSQNLYLKLSNTSSFVHLFFKNSVKIYLMLLLFWVILLMIF</sequence>
<feature type="transmembrane region" description="Helical" evidence="17">
    <location>
        <begin position="303"/>
        <end position="320"/>
    </location>
</feature>
<keyword evidence="13 17" id="KW-0830">Ubiquinone</keyword>
<feature type="transmembrane region" description="Helical" evidence="17">
    <location>
        <begin position="332"/>
        <end position="356"/>
    </location>
</feature>
<evidence type="ECO:0000313" key="21">
    <source>
        <dbReference type="EMBL" id="AIS38210.1"/>
    </source>
</evidence>
<feature type="transmembrane region" description="Helical" evidence="17">
    <location>
        <begin position="242"/>
        <end position="264"/>
    </location>
</feature>
<feature type="transmembrane region" description="Helical" evidence="17">
    <location>
        <begin position="491"/>
        <end position="511"/>
    </location>
</feature>
<feature type="domain" description="NADH-Ubiquinone oxidoreductase (complex I) chain 5 N-terminal" evidence="19">
    <location>
        <begin position="50"/>
        <end position="89"/>
    </location>
</feature>